<protein>
    <submittedName>
        <fullName evidence="1">Uncharacterized protein</fullName>
    </submittedName>
</protein>
<dbReference type="EMBL" id="JARMQG010000084">
    <property type="protein sequence ID" value="MED3562357.1"/>
    <property type="molecule type" value="Genomic_DNA"/>
</dbReference>
<sequence>MNQAQGYVKLVKDTDMSEEDFRRIFHDYNIISLKVEFVSPKGELHTLDLGDFMNLEWNDFQNNDEEKEKPLSNELSDQIAI</sequence>
<dbReference type="RefSeq" id="WP_327967272.1">
    <property type="nucleotide sequence ID" value="NZ_JARMQG010000084.1"/>
</dbReference>
<evidence type="ECO:0000313" key="1">
    <source>
        <dbReference type="EMBL" id="MED3562357.1"/>
    </source>
</evidence>
<gene>
    <name evidence="1" type="ORF">P4447_07800</name>
</gene>
<comment type="caution">
    <text evidence="1">The sequence shown here is derived from an EMBL/GenBank/DDBJ whole genome shotgun (WGS) entry which is preliminary data.</text>
</comment>
<reference evidence="1 2" key="1">
    <citation type="submission" date="2023-03" db="EMBL/GenBank/DDBJ databases">
        <title>Bacillus Genome Sequencing.</title>
        <authorList>
            <person name="Dunlap C."/>
        </authorList>
    </citation>
    <scope>NUCLEOTIDE SEQUENCE [LARGE SCALE GENOMIC DNA]</scope>
    <source>
        <strain evidence="1 2">B-14544</strain>
    </source>
</reference>
<evidence type="ECO:0000313" key="2">
    <source>
        <dbReference type="Proteomes" id="UP001330749"/>
    </source>
</evidence>
<dbReference type="Proteomes" id="UP001330749">
    <property type="component" value="Unassembled WGS sequence"/>
</dbReference>
<name>A0ABU6NAP6_9BACI</name>
<proteinExistence type="predicted"/>
<keyword evidence="2" id="KW-1185">Reference proteome</keyword>
<accession>A0ABU6NAP6</accession>
<organism evidence="1 2">
    <name type="scientific">Bacillus xiapuensis</name>
    <dbReference type="NCBI Taxonomy" id="2014075"/>
    <lineage>
        <taxon>Bacteria</taxon>
        <taxon>Bacillati</taxon>
        <taxon>Bacillota</taxon>
        <taxon>Bacilli</taxon>
        <taxon>Bacillales</taxon>
        <taxon>Bacillaceae</taxon>
        <taxon>Bacillus</taxon>
    </lineage>
</organism>